<dbReference type="PROSITE" id="PS51808">
    <property type="entry name" value="CHCH"/>
    <property type="match status" value="1"/>
</dbReference>
<evidence type="ECO:0000256" key="3">
    <source>
        <dbReference type="ARBA" id="ARBA00023128"/>
    </source>
</evidence>
<dbReference type="PANTHER" id="PTHR22977:SF1">
    <property type="entry name" value="COX ASSEMBLY MITOCHONDRIAL PROTEIN 2 HOMOLOG"/>
    <property type="match status" value="1"/>
</dbReference>
<dbReference type="Proteomes" id="UP000292052">
    <property type="component" value="Unassembled WGS sequence"/>
</dbReference>
<accession>A0A482WAA4</accession>
<evidence type="ECO:0000256" key="2">
    <source>
        <dbReference type="ARBA" id="ARBA00007347"/>
    </source>
</evidence>
<comment type="similarity">
    <text evidence="2 5">Belongs to the CMC family.</text>
</comment>
<keyword evidence="8" id="KW-1185">Reference proteome</keyword>
<evidence type="ECO:0000256" key="5">
    <source>
        <dbReference type="RuleBase" id="RU364104"/>
    </source>
</evidence>
<dbReference type="EMBL" id="QDEB01015912">
    <property type="protein sequence ID" value="RZC41589.1"/>
    <property type="molecule type" value="Genomic_DNA"/>
</dbReference>
<reference evidence="7 8" key="1">
    <citation type="submission" date="2017-03" db="EMBL/GenBank/DDBJ databases">
        <title>Genome of the blue death feigning beetle - Asbolus verrucosus.</title>
        <authorList>
            <person name="Rider S.D."/>
        </authorList>
    </citation>
    <scope>NUCLEOTIDE SEQUENCE [LARGE SCALE GENOMIC DNA]</scope>
    <source>
        <strain evidence="7">Butters</strain>
        <tissue evidence="7">Head and leg muscle</tissue>
    </source>
</reference>
<protein>
    <recommendedName>
        <fullName evidence="5">COX assembly mitochondrial protein</fullName>
    </recommendedName>
</protein>
<feature type="region of interest" description="Disordered" evidence="6">
    <location>
        <begin position="56"/>
        <end position="79"/>
    </location>
</feature>
<organism evidence="7 8">
    <name type="scientific">Asbolus verrucosus</name>
    <name type="common">Desert ironclad beetle</name>
    <dbReference type="NCBI Taxonomy" id="1661398"/>
    <lineage>
        <taxon>Eukaryota</taxon>
        <taxon>Metazoa</taxon>
        <taxon>Ecdysozoa</taxon>
        <taxon>Arthropoda</taxon>
        <taxon>Hexapoda</taxon>
        <taxon>Insecta</taxon>
        <taxon>Pterygota</taxon>
        <taxon>Neoptera</taxon>
        <taxon>Endopterygota</taxon>
        <taxon>Coleoptera</taxon>
        <taxon>Polyphaga</taxon>
        <taxon>Cucujiformia</taxon>
        <taxon>Tenebrionidae</taxon>
        <taxon>Pimeliinae</taxon>
        <taxon>Asbolus</taxon>
    </lineage>
</organism>
<name>A0A482WAA4_ASBVE</name>
<evidence type="ECO:0000256" key="6">
    <source>
        <dbReference type="SAM" id="MobiDB-lite"/>
    </source>
</evidence>
<evidence type="ECO:0000256" key="1">
    <source>
        <dbReference type="ARBA" id="ARBA00004173"/>
    </source>
</evidence>
<comment type="caution">
    <text evidence="7">The sequence shown here is derived from an EMBL/GenBank/DDBJ whole genome shotgun (WGS) entry which is preliminary data.</text>
</comment>
<evidence type="ECO:0000313" key="8">
    <source>
        <dbReference type="Proteomes" id="UP000292052"/>
    </source>
</evidence>
<dbReference type="Pfam" id="PF08583">
    <property type="entry name" value="Cmc1"/>
    <property type="match status" value="1"/>
</dbReference>
<dbReference type="STRING" id="1661398.A0A482WAA4"/>
<gene>
    <name evidence="7" type="ORF">BDFB_006326</name>
</gene>
<sequence length="79" mass="9640">MHTDLSTHLHSDKCNELIKLLRQCHSEHPIRKFVGFCNSVDHQMTKCLKEERLARRERNRQKSKEMKEKIRKLLREDRD</sequence>
<evidence type="ECO:0000313" key="7">
    <source>
        <dbReference type="EMBL" id="RZC41589.1"/>
    </source>
</evidence>
<dbReference type="AlphaFoldDB" id="A0A482WAA4"/>
<keyword evidence="3 5" id="KW-0496">Mitochondrion</keyword>
<dbReference type="InterPro" id="IPR013892">
    <property type="entry name" value="Cyt_c_biogenesis_Cmc1-like"/>
</dbReference>
<dbReference type="PANTHER" id="PTHR22977">
    <property type="entry name" value="COX ASSEMBLY MITOCHONDRIAL PROTEIN"/>
    <property type="match status" value="1"/>
</dbReference>
<proteinExistence type="inferred from homology"/>
<comment type="subcellular location">
    <subcellularLocation>
        <location evidence="1 5">Mitochondrion</location>
    </subcellularLocation>
</comment>
<dbReference type="GO" id="GO:0005739">
    <property type="term" value="C:mitochondrion"/>
    <property type="evidence" value="ECO:0007669"/>
    <property type="project" value="UniProtKB-SubCell"/>
</dbReference>
<evidence type="ECO:0000256" key="4">
    <source>
        <dbReference type="ARBA" id="ARBA00023157"/>
    </source>
</evidence>
<dbReference type="OrthoDB" id="532630at2759"/>
<keyword evidence="4" id="KW-1015">Disulfide bond</keyword>